<name>A0ACB7X282_9ERIC</name>
<keyword evidence="2" id="KW-1185">Reference proteome</keyword>
<evidence type="ECO:0000313" key="1">
    <source>
        <dbReference type="EMBL" id="KAH7834787.1"/>
    </source>
</evidence>
<dbReference type="EMBL" id="CM037152">
    <property type="protein sequence ID" value="KAH7834787.1"/>
    <property type="molecule type" value="Genomic_DNA"/>
</dbReference>
<sequence>MAMVALWRVQDSPEAGSPMSVVVKLLEGRVEIMPPPKPFHYLFSIGFNVLNPRTSNSLDNSTGYGTNSYWYKEHTTTIMAKYEIQIASSSSEMENP</sequence>
<protein>
    <submittedName>
        <fullName evidence="1">Uncharacterized protein</fullName>
    </submittedName>
</protein>
<comment type="caution">
    <text evidence="1">The sequence shown here is derived from an EMBL/GenBank/DDBJ whole genome shotgun (WGS) entry which is preliminary data.</text>
</comment>
<dbReference type="Proteomes" id="UP000828048">
    <property type="component" value="Chromosome 2"/>
</dbReference>
<evidence type="ECO:0000313" key="2">
    <source>
        <dbReference type="Proteomes" id="UP000828048"/>
    </source>
</evidence>
<organism evidence="1 2">
    <name type="scientific">Vaccinium darrowii</name>
    <dbReference type="NCBI Taxonomy" id="229202"/>
    <lineage>
        <taxon>Eukaryota</taxon>
        <taxon>Viridiplantae</taxon>
        <taxon>Streptophyta</taxon>
        <taxon>Embryophyta</taxon>
        <taxon>Tracheophyta</taxon>
        <taxon>Spermatophyta</taxon>
        <taxon>Magnoliopsida</taxon>
        <taxon>eudicotyledons</taxon>
        <taxon>Gunneridae</taxon>
        <taxon>Pentapetalae</taxon>
        <taxon>asterids</taxon>
        <taxon>Ericales</taxon>
        <taxon>Ericaceae</taxon>
        <taxon>Vaccinioideae</taxon>
        <taxon>Vaccinieae</taxon>
        <taxon>Vaccinium</taxon>
    </lineage>
</organism>
<proteinExistence type="predicted"/>
<reference evidence="1 2" key="1">
    <citation type="journal article" date="2021" name="Hortic Res">
        <title>High-quality reference genome and annotation aids understanding of berry development for evergreen blueberry (Vaccinium darrowii).</title>
        <authorList>
            <person name="Yu J."/>
            <person name="Hulse-Kemp A.M."/>
            <person name="Babiker E."/>
            <person name="Staton M."/>
        </authorList>
    </citation>
    <scope>NUCLEOTIDE SEQUENCE [LARGE SCALE GENOMIC DNA]</scope>
    <source>
        <strain evidence="2">cv. NJ 8807/NJ 8810</strain>
        <tissue evidence="1">Young leaf</tissue>
    </source>
</reference>
<gene>
    <name evidence="1" type="ORF">Vadar_019737</name>
</gene>
<accession>A0ACB7X282</accession>